<name>A0A315ZHX1_SEDFL</name>
<dbReference type="RefSeq" id="WP_109616174.1">
    <property type="nucleotide sequence ID" value="NZ_QGDO01000001.1"/>
</dbReference>
<evidence type="ECO:0000313" key="3">
    <source>
        <dbReference type="Proteomes" id="UP000245535"/>
    </source>
</evidence>
<reference evidence="2 3" key="1">
    <citation type="submission" date="2018-03" db="EMBL/GenBank/DDBJ databases">
        <title>Genomic Encyclopedia of Archaeal and Bacterial Type Strains, Phase II (KMG-II): from individual species to whole genera.</title>
        <authorList>
            <person name="Goeker M."/>
        </authorList>
    </citation>
    <scope>NUCLEOTIDE SEQUENCE [LARGE SCALE GENOMIC DNA]</scope>
    <source>
        <strain evidence="2 3">DSM 28229</strain>
    </source>
</reference>
<evidence type="ECO:0000313" key="2">
    <source>
        <dbReference type="EMBL" id="PWJ44700.1"/>
    </source>
</evidence>
<sequence>MENFHIESSTYIPRIDFDANTNVLEIEGESYHEYTIEFFQPVFEWLKEYLSSPEREITFNFKMSYFNTSSSRRFLEILTMLEDYQTDSNGKVTINWYYEESDIDMLESGEEYADDVNIKFNLIPVTA</sequence>
<keyword evidence="3" id="KW-1185">Reference proteome</keyword>
<dbReference type="OrthoDB" id="5297629at2"/>
<comment type="caution">
    <text evidence="2">The sequence shown here is derived from an EMBL/GenBank/DDBJ whole genome shotgun (WGS) entry which is preliminary data.</text>
</comment>
<accession>A0A315ZHX1</accession>
<protein>
    <submittedName>
        <fullName evidence="2">Uncharacterized protein DUF1987</fullName>
    </submittedName>
</protein>
<dbReference type="AlphaFoldDB" id="A0A315ZHX1"/>
<gene>
    <name evidence="2" type="ORF">BC781_1011071</name>
</gene>
<dbReference type="EMBL" id="QGDO01000001">
    <property type="protein sequence ID" value="PWJ44700.1"/>
    <property type="molecule type" value="Genomic_DNA"/>
</dbReference>
<organism evidence="2 3">
    <name type="scientific">Sediminitomix flava</name>
    <dbReference type="NCBI Taxonomy" id="379075"/>
    <lineage>
        <taxon>Bacteria</taxon>
        <taxon>Pseudomonadati</taxon>
        <taxon>Bacteroidota</taxon>
        <taxon>Cytophagia</taxon>
        <taxon>Cytophagales</taxon>
        <taxon>Flammeovirgaceae</taxon>
        <taxon>Sediminitomix</taxon>
    </lineage>
</organism>
<dbReference type="Pfam" id="PF09345">
    <property type="entry name" value="SiaC"/>
    <property type="match status" value="1"/>
</dbReference>
<feature type="domain" description="SiaC family regulatory phosphoprotein" evidence="1">
    <location>
        <begin position="6"/>
        <end position="124"/>
    </location>
</feature>
<dbReference type="InterPro" id="IPR018530">
    <property type="entry name" value="SiaC"/>
</dbReference>
<evidence type="ECO:0000259" key="1">
    <source>
        <dbReference type="Pfam" id="PF09345"/>
    </source>
</evidence>
<dbReference type="Proteomes" id="UP000245535">
    <property type="component" value="Unassembled WGS sequence"/>
</dbReference>
<proteinExistence type="predicted"/>